<evidence type="ECO:0000313" key="4">
    <source>
        <dbReference type="Proteomes" id="UP000196084"/>
    </source>
</evidence>
<reference evidence="3 4" key="1">
    <citation type="submission" date="2017-02" db="EMBL/GenBank/DDBJ databases">
        <title>Natronthermophilus aegyptiacus gen. nov.,sp. nov., an aerobic, extremely halophilic alkalithermophilic archaeon isolated from the athalassohaline Wadi An Natrun, Egypt.</title>
        <authorList>
            <person name="Zhao B."/>
        </authorList>
    </citation>
    <scope>NUCLEOTIDE SEQUENCE [LARGE SCALE GENOMIC DNA]</scope>
    <source>
        <strain evidence="3 4">CGMCC 1.3597</strain>
    </source>
</reference>
<dbReference type="InterPro" id="IPR026453">
    <property type="entry name" value="PGF_pre_PGF"/>
</dbReference>
<comment type="caution">
    <text evidence="3">The sequence shown here is derived from an EMBL/GenBank/DDBJ whole genome shotgun (WGS) entry which is preliminary data.</text>
</comment>
<feature type="transmembrane region" description="Helical" evidence="2">
    <location>
        <begin position="425"/>
        <end position="444"/>
    </location>
</feature>
<organism evidence="3 4">
    <name type="scientific">Natronolimnobius baerhuensis</name>
    <dbReference type="NCBI Taxonomy" id="253108"/>
    <lineage>
        <taxon>Archaea</taxon>
        <taxon>Methanobacteriati</taxon>
        <taxon>Methanobacteriota</taxon>
        <taxon>Stenosarchaea group</taxon>
        <taxon>Halobacteria</taxon>
        <taxon>Halobacteriales</taxon>
        <taxon>Natrialbaceae</taxon>
        <taxon>Natronolimnobius</taxon>
    </lineage>
</organism>
<evidence type="ECO:0008006" key="5">
    <source>
        <dbReference type="Google" id="ProtNLM"/>
    </source>
</evidence>
<feature type="compositionally biased region" description="Low complexity" evidence="1">
    <location>
        <begin position="407"/>
        <end position="425"/>
    </location>
</feature>
<keyword evidence="2" id="KW-0812">Transmembrane</keyword>
<feature type="region of interest" description="Disordered" evidence="1">
    <location>
        <begin position="399"/>
        <end position="425"/>
    </location>
</feature>
<proteinExistence type="predicted"/>
<evidence type="ECO:0000256" key="1">
    <source>
        <dbReference type="SAM" id="MobiDB-lite"/>
    </source>
</evidence>
<accession>A0A202ECK0</accession>
<keyword evidence="4" id="KW-1185">Reference proteome</keyword>
<dbReference type="EMBL" id="MWPH01000001">
    <property type="protein sequence ID" value="OVE85951.1"/>
    <property type="molecule type" value="Genomic_DNA"/>
</dbReference>
<keyword evidence="2" id="KW-0472">Membrane</keyword>
<dbReference type="AlphaFoldDB" id="A0A202ECK0"/>
<dbReference type="OrthoDB" id="103676at2157"/>
<dbReference type="Proteomes" id="UP000196084">
    <property type="component" value="Unassembled WGS sequence"/>
</dbReference>
<name>A0A202ECK0_9EURY</name>
<gene>
    <name evidence="3" type="ORF">B2G88_03855</name>
</gene>
<sequence length="450" mass="47499">MNDKSLALALVALVAFGGLAAVAQPVAANTTTPPTNDGYVVEQAGDCHQIEALSSSGTVEAFYDYRNHETHSEGVDRMYSSYGTEHLQEDNTSVLFLHQGTDGLSLVMIHDQVDGDTTGGVATFEISGVPAETEWVVQDDLYEGETNMVEWYDEDGWIGADWIWSEARTDGGAIQGGLNDEFAMTIHPAFNEDAALYDDEDIYDPDFHENGTIDDWEALSGDVDDPDSIDLSLEEPVTIRTGTCDDPSVSYDQPSDGDGDELTATIEGADASDEVALQPLTGTDAAATFDGIAVTDLEGNASVTFANDADGLPAAPSDIETLSSLAVSSDSLEGSSATVTFSVDANTLEEQHLSPDEIALYEADGDEWEQVPTEVTDQTGAEYRYSAEITSFEGLMIAEQQDELTDDGSASSGDTDDGGASSMPGFAAGGALSALAVVGALLVARGRLQR</sequence>
<evidence type="ECO:0000256" key="2">
    <source>
        <dbReference type="SAM" id="Phobius"/>
    </source>
</evidence>
<feature type="region of interest" description="Disordered" evidence="1">
    <location>
        <begin position="240"/>
        <end position="259"/>
    </location>
</feature>
<evidence type="ECO:0000313" key="3">
    <source>
        <dbReference type="EMBL" id="OVE85951.1"/>
    </source>
</evidence>
<dbReference type="RefSeq" id="WP_087714013.1">
    <property type="nucleotide sequence ID" value="NZ_MWPH01000001.1"/>
</dbReference>
<dbReference type="NCBIfam" id="TIGR04213">
    <property type="entry name" value="PGF_pre_PGF"/>
    <property type="match status" value="1"/>
</dbReference>
<protein>
    <recommendedName>
        <fullName evidence="5">PGF-pre-PGF domain-containing protein</fullName>
    </recommendedName>
</protein>
<keyword evidence="2" id="KW-1133">Transmembrane helix</keyword>